<dbReference type="Pfam" id="PF14223">
    <property type="entry name" value="Retrotran_gag_2"/>
    <property type="match status" value="1"/>
</dbReference>
<sequence length="171" mass="19441">MSYSGSSSRLDLSKLEPLDALETKYGADDAGKKKYVVGKWLGFKMVDGKPSMDQVHEFENLCTDVTNEGIKLEEIFLANVLLEKFPPSWSEYRNHLKHKKRNMPLQELISHMRTEETNRLKDKNNLSSTVFMFTIYSLPSSEHNLALARLGETSTSPAKNYPARAQLNSAR</sequence>
<proteinExistence type="predicted"/>
<keyword evidence="2" id="KW-1185">Reference proteome</keyword>
<accession>A0AAV3NXQ5</accession>
<dbReference type="PANTHER" id="PTHR47592">
    <property type="entry name" value="PBF68 PROTEIN"/>
    <property type="match status" value="1"/>
</dbReference>
<name>A0AAV3NXQ5_LITER</name>
<dbReference type="Proteomes" id="UP001454036">
    <property type="component" value="Unassembled WGS sequence"/>
</dbReference>
<evidence type="ECO:0000313" key="1">
    <source>
        <dbReference type="EMBL" id="GAA0143627.1"/>
    </source>
</evidence>
<dbReference type="PANTHER" id="PTHR47592:SF30">
    <property type="entry name" value="CCHC-TYPE DOMAIN-CONTAINING PROTEIN"/>
    <property type="match status" value="1"/>
</dbReference>
<comment type="caution">
    <text evidence="1">The sequence shown here is derived from an EMBL/GenBank/DDBJ whole genome shotgun (WGS) entry which is preliminary data.</text>
</comment>
<gene>
    <name evidence="1" type="ORF">LIER_04267</name>
</gene>
<evidence type="ECO:0000313" key="2">
    <source>
        <dbReference type="Proteomes" id="UP001454036"/>
    </source>
</evidence>
<organism evidence="1 2">
    <name type="scientific">Lithospermum erythrorhizon</name>
    <name type="common">Purple gromwell</name>
    <name type="synonym">Lithospermum officinale var. erythrorhizon</name>
    <dbReference type="NCBI Taxonomy" id="34254"/>
    <lineage>
        <taxon>Eukaryota</taxon>
        <taxon>Viridiplantae</taxon>
        <taxon>Streptophyta</taxon>
        <taxon>Embryophyta</taxon>
        <taxon>Tracheophyta</taxon>
        <taxon>Spermatophyta</taxon>
        <taxon>Magnoliopsida</taxon>
        <taxon>eudicotyledons</taxon>
        <taxon>Gunneridae</taxon>
        <taxon>Pentapetalae</taxon>
        <taxon>asterids</taxon>
        <taxon>lamiids</taxon>
        <taxon>Boraginales</taxon>
        <taxon>Boraginaceae</taxon>
        <taxon>Boraginoideae</taxon>
        <taxon>Lithospermeae</taxon>
        <taxon>Lithospermum</taxon>
    </lineage>
</organism>
<dbReference type="EMBL" id="BAABME010000539">
    <property type="protein sequence ID" value="GAA0143627.1"/>
    <property type="molecule type" value="Genomic_DNA"/>
</dbReference>
<reference evidence="1 2" key="1">
    <citation type="submission" date="2024-01" db="EMBL/GenBank/DDBJ databases">
        <title>The complete chloroplast genome sequence of Lithospermum erythrorhizon: insights into the phylogenetic relationship among Boraginaceae species and the maternal lineages of purple gromwells.</title>
        <authorList>
            <person name="Okada T."/>
            <person name="Watanabe K."/>
        </authorList>
    </citation>
    <scope>NUCLEOTIDE SEQUENCE [LARGE SCALE GENOMIC DNA]</scope>
</reference>
<dbReference type="AlphaFoldDB" id="A0AAV3NXQ5"/>
<protein>
    <submittedName>
        <fullName evidence="1">Uncharacterized protein</fullName>
    </submittedName>
</protein>